<keyword evidence="7" id="KW-0378">Hydrolase</keyword>
<dbReference type="InterPro" id="IPR000243">
    <property type="entry name" value="Pept_T1A_subB"/>
</dbReference>
<dbReference type="EC" id="3.4.25.1" evidence="3"/>
<evidence type="ECO:0000256" key="1">
    <source>
        <dbReference type="ARBA" id="ARBA00001198"/>
    </source>
</evidence>
<dbReference type="AlphaFoldDB" id="A0A146KBL3"/>
<evidence type="ECO:0000256" key="10">
    <source>
        <dbReference type="PIRSR" id="PIRSR600243-1"/>
    </source>
</evidence>
<evidence type="ECO:0000313" key="11">
    <source>
        <dbReference type="EMBL" id="JAP92906.1"/>
    </source>
</evidence>
<evidence type="ECO:0000256" key="7">
    <source>
        <dbReference type="ARBA" id="ARBA00022801"/>
    </source>
</evidence>
<dbReference type="Gene3D" id="3.60.20.10">
    <property type="entry name" value="Glutamine Phosphoribosylpyrophosphate, subunit 1, domain 1"/>
    <property type="match status" value="1"/>
</dbReference>
<keyword evidence="4" id="KW-0963">Cytoplasm</keyword>
<dbReference type="PANTHER" id="PTHR32194">
    <property type="entry name" value="METALLOPROTEASE TLDD"/>
    <property type="match status" value="1"/>
</dbReference>
<dbReference type="GO" id="GO:0005634">
    <property type="term" value="C:nucleus"/>
    <property type="evidence" value="ECO:0007669"/>
    <property type="project" value="UniProtKB-SubCell"/>
</dbReference>
<gene>
    <name evidence="11" type="ORF">TPC1_15001</name>
</gene>
<dbReference type="PROSITE" id="PS51476">
    <property type="entry name" value="PROTEASOME_BETA_2"/>
    <property type="match status" value="1"/>
</dbReference>
<keyword evidence="8 11" id="KW-0647">Proteasome</keyword>
<evidence type="ECO:0000256" key="4">
    <source>
        <dbReference type="ARBA" id="ARBA00022490"/>
    </source>
</evidence>
<dbReference type="InterPro" id="IPR001353">
    <property type="entry name" value="Proteasome_sua/b"/>
</dbReference>
<evidence type="ECO:0000256" key="3">
    <source>
        <dbReference type="ARBA" id="ARBA00012039"/>
    </source>
</evidence>
<dbReference type="EMBL" id="GDID01003700">
    <property type="protein sequence ID" value="JAP92906.1"/>
    <property type="molecule type" value="Transcribed_RNA"/>
</dbReference>
<sequence>KYTRSKTLTTREQFDEQQHEKYFGSSNMHPAYFFKQLKTNKPPTLPGDPQSKTHVDHIHQQHGTTTLGFIFKEGIILSVDSRSTMGGYVSSGNVKKVIPITNKILATLAGGAADCEYWDRNLARLCNEFEYQNGKEIGVTAAAQQYASIINNYKGHGMSIGAMLAGYDIDGKPRLFYCDDGGDKQEGFLFSVGSGATFAISILETGYKFDMNTDEAIDLGLKAVMYAAHRDAMSGGMQNVWLITKDGWSLKKRQDNYETYREVFGGKPLPRAVI</sequence>
<dbReference type="GO" id="GO:0005737">
    <property type="term" value="C:cytoplasm"/>
    <property type="evidence" value="ECO:0007669"/>
    <property type="project" value="TreeGrafter"/>
</dbReference>
<comment type="subcellular location">
    <subcellularLocation>
        <location evidence="2">Nucleus</location>
    </subcellularLocation>
</comment>
<comment type="catalytic activity">
    <reaction evidence="1">
        <text>Cleavage of peptide bonds with very broad specificity.</text>
        <dbReference type="EC" id="3.4.25.1"/>
    </reaction>
</comment>
<dbReference type="GO" id="GO:0051603">
    <property type="term" value="P:proteolysis involved in protein catabolic process"/>
    <property type="evidence" value="ECO:0007669"/>
    <property type="project" value="InterPro"/>
</dbReference>
<evidence type="ECO:0000256" key="2">
    <source>
        <dbReference type="ARBA" id="ARBA00004123"/>
    </source>
</evidence>
<reference evidence="11" key="1">
    <citation type="submission" date="2015-07" db="EMBL/GenBank/DDBJ databases">
        <title>Adaptation to a free-living lifestyle via gene acquisitions in the diplomonad Trepomonas sp. PC1.</title>
        <authorList>
            <person name="Xu F."/>
            <person name="Jerlstrom-Hultqvist J."/>
            <person name="Kolisko M."/>
            <person name="Simpson A.G.B."/>
            <person name="Roger A.J."/>
            <person name="Svard S.G."/>
            <person name="Andersson J.O."/>
        </authorList>
    </citation>
    <scope>NUCLEOTIDE SEQUENCE</scope>
    <source>
        <strain evidence="11">PC1</strain>
    </source>
</reference>
<dbReference type="GO" id="GO:0004298">
    <property type="term" value="F:threonine-type endopeptidase activity"/>
    <property type="evidence" value="ECO:0007669"/>
    <property type="project" value="UniProtKB-KW"/>
</dbReference>
<evidence type="ECO:0000256" key="6">
    <source>
        <dbReference type="ARBA" id="ARBA00022698"/>
    </source>
</evidence>
<dbReference type="GO" id="GO:0005839">
    <property type="term" value="C:proteasome core complex"/>
    <property type="evidence" value="ECO:0007669"/>
    <property type="project" value="InterPro"/>
</dbReference>
<protein>
    <recommendedName>
        <fullName evidence="3">proteasome endopeptidase complex</fullName>
        <ecNumber evidence="3">3.4.25.1</ecNumber>
    </recommendedName>
</protein>
<evidence type="ECO:0000256" key="8">
    <source>
        <dbReference type="ARBA" id="ARBA00022942"/>
    </source>
</evidence>
<keyword evidence="6" id="KW-0888">Threonine protease</keyword>
<dbReference type="PANTHER" id="PTHR32194:SF3">
    <property type="entry name" value="PROTEASOME SUBUNIT BETA"/>
    <property type="match status" value="1"/>
</dbReference>
<dbReference type="InterPro" id="IPR029055">
    <property type="entry name" value="Ntn_hydrolases_N"/>
</dbReference>
<organism evidence="11">
    <name type="scientific">Trepomonas sp. PC1</name>
    <dbReference type="NCBI Taxonomy" id="1076344"/>
    <lineage>
        <taxon>Eukaryota</taxon>
        <taxon>Metamonada</taxon>
        <taxon>Diplomonadida</taxon>
        <taxon>Hexamitidae</taxon>
        <taxon>Hexamitinae</taxon>
        <taxon>Trepomonas</taxon>
    </lineage>
</organism>
<dbReference type="Pfam" id="PF00227">
    <property type="entry name" value="Proteasome"/>
    <property type="match status" value="1"/>
</dbReference>
<accession>A0A146KBL3</accession>
<keyword evidence="9" id="KW-0865">Zymogen</keyword>
<evidence type="ECO:0000256" key="9">
    <source>
        <dbReference type="ARBA" id="ARBA00023145"/>
    </source>
</evidence>
<name>A0A146KBL3_9EUKA</name>
<feature type="active site" description="Nucleophile" evidence="10">
    <location>
        <position position="64"/>
    </location>
</feature>
<feature type="non-terminal residue" evidence="11">
    <location>
        <position position="1"/>
    </location>
</feature>
<proteinExistence type="predicted"/>
<keyword evidence="5" id="KW-0645">Protease</keyword>
<dbReference type="InterPro" id="IPR023333">
    <property type="entry name" value="Proteasome_suB-type"/>
</dbReference>
<evidence type="ECO:0000256" key="5">
    <source>
        <dbReference type="ARBA" id="ARBA00022670"/>
    </source>
</evidence>
<dbReference type="PRINTS" id="PR00141">
    <property type="entry name" value="PROTEASOME"/>
</dbReference>
<dbReference type="SUPFAM" id="SSF56235">
    <property type="entry name" value="N-terminal nucleophile aminohydrolases (Ntn hydrolases)"/>
    <property type="match status" value="1"/>
</dbReference>